<protein>
    <recommendedName>
        <fullName evidence="3">FBD domain-containing protein</fullName>
    </recommendedName>
</protein>
<evidence type="ECO:0000313" key="2">
    <source>
        <dbReference type="Proteomes" id="UP000032180"/>
    </source>
</evidence>
<reference evidence="2" key="2">
    <citation type="submission" date="2013-12" db="EMBL/GenBank/DDBJ databases">
        <authorList>
            <person name="Yu Y."/>
            <person name="Lee S."/>
            <person name="de Baynast K."/>
            <person name="Wissotski M."/>
            <person name="Liu L."/>
            <person name="Talag J."/>
            <person name="Goicoechea J."/>
            <person name="Angelova A."/>
            <person name="Jetty R."/>
            <person name="Kudrna D."/>
            <person name="Golser W."/>
            <person name="Rivera L."/>
            <person name="Zhang J."/>
            <person name="Wing R."/>
        </authorList>
    </citation>
    <scope>NUCLEOTIDE SEQUENCE</scope>
</reference>
<proteinExistence type="predicted"/>
<sequence length="284" mass="32373">MDKNDGVEYEFPRFVKLETMSLTLAGATLQIPPATVFRSLTDLFLSNLRVENGNGQLLGRLLSPLISDQPLELQLESSELLELTLEGIRKDCLISLEINAPRLRVLDMKRLYLDSLAISTPRLEEFKLHGMTMMTRLNVGDMPWVRTLNRISIWSRGHYSHVRNHIHFLRCCKFLKFLEVKLMILSQGGVYKDGEVDLRKDIPQLPHVTSLSITICPIFPCDLTTPVACLLKQCRFLKHLQVDMRLLSQSYDRALESTGNQSQTSHDTISLEDLLEINIIGIRG</sequence>
<accession>A0A0D9W0R3</accession>
<evidence type="ECO:0008006" key="3">
    <source>
        <dbReference type="Google" id="ProtNLM"/>
    </source>
</evidence>
<dbReference type="AlphaFoldDB" id="A0A0D9W0R3"/>
<dbReference type="Proteomes" id="UP000032180">
    <property type="component" value="Chromosome 3"/>
</dbReference>
<reference evidence="1" key="3">
    <citation type="submission" date="2015-04" db="UniProtKB">
        <authorList>
            <consortium name="EnsemblPlants"/>
        </authorList>
    </citation>
    <scope>IDENTIFICATION</scope>
</reference>
<evidence type="ECO:0000313" key="1">
    <source>
        <dbReference type="EnsemblPlants" id="LPERR03G33120.1"/>
    </source>
</evidence>
<dbReference type="SUPFAM" id="SSF52047">
    <property type="entry name" value="RNI-like"/>
    <property type="match status" value="1"/>
</dbReference>
<name>A0A0D9W0R3_9ORYZ</name>
<reference evidence="1 2" key="1">
    <citation type="submission" date="2012-08" db="EMBL/GenBank/DDBJ databases">
        <title>Oryza genome evolution.</title>
        <authorList>
            <person name="Wing R.A."/>
        </authorList>
    </citation>
    <scope>NUCLEOTIDE SEQUENCE</scope>
</reference>
<dbReference type="Gramene" id="LPERR03G33120.1">
    <property type="protein sequence ID" value="LPERR03G33120.1"/>
    <property type="gene ID" value="LPERR03G33120"/>
</dbReference>
<organism evidence="1 2">
    <name type="scientific">Leersia perrieri</name>
    <dbReference type="NCBI Taxonomy" id="77586"/>
    <lineage>
        <taxon>Eukaryota</taxon>
        <taxon>Viridiplantae</taxon>
        <taxon>Streptophyta</taxon>
        <taxon>Embryophyta</taxon>
        <taxon>Tracheophyta</taxon>
        <taxon>Spermatophyta</taxon>
        <taxon>Magnoliopsida</taxon>
        <taxon>Liliopsida</taxon>
        <taxon>Poales</taxon>
        <taxon>Poaceae</taxon>
        <taxon>BOP clade</taxon>
        <taxon>Oryzoideae</taxon>
        <taxon>Oryzeae</taxon>
        <taxon>Oryzinae</taxon>
        <taxon>Leersia</taxon>
    </lineage>
</organism>
<dbReference type="EnsemblPlants" id="LPERR03G33120.1">
    <property type="protein sequence ID" value="LPERR03G33120.1"/>
    <property type="gene ID" value="LPERR03G33120"/>
</dbReference>
<dbReference type="HOGENOM" id="CLU_981275_0_0_1"/>
<keyword evidence="2" id="KW-1185">Reference proteome</keyword>